<keyword evidence="2" id="KW-1003">Cell membrane</keyword>
<reference evidence="9" key="1">
    <citation type="submission" date="2023-03" db="EMBL/GenBank/DDBJ databases">
        <title>Edaphobacter sp.</title>
        <authorList>
            <person name="Huber K.J."/>
            <person name="Papendorf J."/>
            <person name="Pilke C."/>
            <person name="Bunk B."/>
            <person name="Sproeer C."/>
            <person name="Pester M."/>
        </authorList>
    </citation>
    <scope>NUCLEOTIDE SEQUENCE</scope>
    <source>
        <strain evidence="9">DSM 110680</strain>
    </source>
</reference>
<evidence type="ECO:0000256" key="3">
    <source>
        <dbReference type="ARBA" id="ARBA00022679"/>
    </source>
</evidence>
<sequence length="454" mass="48744">MTKARAAILVLLTAISGFSVLWGFALESSARGIIVDFKVVYYGARCLLQHRDPYNENELMSVYLAEGGERPSNPAELERVRQVVALQVYVPTAFLCIAPFAMLSWGVAHMLWTALTVAAFTLAAFLMWALAQEHAPGASFYLSCFLLANCGILFAGGNAAGLAIGLCVVAAWCILEDKYTFAAVVCLAVSLALKPHDTGPVWLYFLLAGGAYRKRALQALALTVVIGLTATMWVSSVSPHWFHELSANLSATSVRGGITDPGPAAIGTGGGSIIDLQTVISVFRDDPRVYNSITYLTCGGLMIAWMVVTLRAKPSRSKDYLGLAAIAALSMLPVYHRPYDAKLLLLTLPACAMLLAEGGRLGKVAILLNSMAILITSDLPLAMLALLTKDLSLSTAGMPSKMLTIILARPIPIILLVLGAFYLWLYRRRCLSPSDLGVSRDDSNLRKSSQTVPG</sequence>
<evidence type="ECO:0000256" key="4">
    <source>
        <dbReference type="ARBA" id="ARBA00022692"/>
    </source>
</evidence>
<keyword evidence="6 8" id="KW-0472">Membrane</keyword>
<evidence type="ECO:0000256" key="7">
    <source>
        <dbReference type="ARBA" id="ARBA00024033"/>
    </source>
</evidence>
<dbReference type="GO" id="GO:0016758">
    <property type="term" value="F:hexosyltransferase activity"/>
    <property type="evidence" value="ECO:0007669"/>
    <property type="project" value="InterPro"/>
</dbReference>
<organism evidence="9">
    <name type="scientific">Telmatobacter sp. DSM 110680</name>
    <dbReference type="NCBI Taxonomy" id="3036704"/>
    <lineage>
        <taxon>Bacteria</taxon>
        <taxon>Pseudomonadati</taxon>
        <taxon>Acidobacteriota</taxon>
        <taxon>Terriglobia</taxon>
        <taxon>Terriglobales</taxon>
        <taxon>Acidobacteriaceae</taxon>
        <taxon>Telmatobacter</taxon>
    </lineage>
</organism>
<dbReference type="Pfam" id="PF09594">
    <property type="entry name" value="GT87"/>
    <property type="match status" value="1"/>
</dbReference>
<feature type="transmembrane region" description="Helical" evidence="8">
    <location>
        <begin position="6"/>
        <end position="26"/>
    </location>
</feature>
<evidence type="ECO:0000313" key="9">
    <source>
        <dbReference type="EMBL" id="XBH16960.1"/>
    </source>
</evidence>
<keyword evidence="9" id="KW-0328">Glycosyltransferase</keyword>
<dbReference type="AlphaFoldDB" id="A0AAU7DH43"/>
<protein>
    <submittedName>
        <fullName evidence="9">Glycosyltransferase family 87 protein</fullName>
        <ecNumber evidence="9">2.4.-.-</ecNumber>
    </submittedName>
</protein>
<feature type="transmembrane region" description="Helical" evidence="8">
    <location>
        <begin position="407"/>
        <end position="426"/>
    </location>
</feature>
<feature type="transmembrane region" description="Helical" evidence="8">
    <location>
        <begin position="111"/>
        <end position="130"/>
    </location>
</feature>
<evidence type="ECO:0000256" key="8">
    <source>
        <dbReference type="SAM" id="Phobius"/>
    </source>
</evidence>
<name>A0AAU7DH43_9BACT</name>
<proteinExistence type="inferred from homology"/>
<evidence type="ECO:0000256" key="5">
    <source>
        <dbReference type="ARBA" id="ARBA00022989"/>
    </source>
</evidence>
<feature type="transmembrane region" description="Helical" evidence="8">
    <location>
        <begin position="142"/>
        <end position="175"/>
    </location>
</feature>
<dbReference type="GO" id="GO:0005886">
    <property type="term" value="C:plasma membrane"/>
    <property type="evidence" value="ECO:0007669"/>
    <property type="project" value="UniProtKB-SubCell"/>
</dbReference>
<keyword evidence="4 8" id="KW-0812">Transmembrane</keyword>
<accession>A0AAU7DH43</accession>
<feature type="transmembrane region" description="Helical" evidence="8">
    <location>
        <begin position="366"/>
        <end position="387"/>
    </location>
</feature>
<keyword evidence="5 8" id="KW-1133">Transmembrane helix</keyword>
<comment type="subcellular location">
    <subcellularLocation>
        <location evidence="1">Cell membrane</location>
        <topology evidence="1">Multi-pass membrane protein</topology>
    </subcellularLocation>
</comment>
<dbReference type="EMBL" id="CP121196">
    <property type="protein sequence ID" value="XBH16960.1"/>
    <property type="molecule type" value="Genomic_DNA"/>
</dbReference>
<keyword evidence="3 9" id="KW-0808">Transferase</keyword>
<dbReference type="EC" id="2.4.-.-" evidence="9"/>
<evidence type="ECO:0000256" key="2">
    <source>
        <dbReference type="ARBA" id="ARBA00022475"/>
    </source>
</evidence>
<evidence type="ECO:0000256" key="1">
    <source>
        <dbReference type="ARBA" id="ARBA00004651"/>
    </source>
</evidence>
<evidence type="ECO:0000256" key="6">
    <source>
        <dbReference type="ARBA" id="ARBA00023136"/>
    </source>
</evidence>
<comment type="similarity">
    <text evidence="7">Belongs to the glycosyltransferase 87 family.</text>
</comment>
<feature type="transmembrane region" description="Helical" evidence="8">
    <location>
        <begin position="83"/>
        <end position="105"/>
    </location>
</feature>
<feature type="transmembrane region" description="Helical" evidence="8">
    <location>
        <begin position="219"/>
        <end position="242"/>
    </location>
</feature>
<gene>
    <name evidence="9" type="ORF">P8935_20595</name>
</gene>
<dbReference type="InterPro" id="IPR018584">
    <property type="entry name" value="GT87"/>
</dbReference>
<dbReference type="RefSeq" id="WP_348262190.1">
    <property type="nucleotide sequence ID" value="NZ_CP121196.1"/>
</dbReference>
<feature type="transmembrane region" description="Helical" evidence="8">
    <location>
        <begin position="289"/>
        <end position="308"/>
    </location>
</feature>